<keyword evidence="3" id="KW-1185">Reference proteome</keyword>
<evidence type="ECO:0000313" key="2">
    <source>
        <dbReference type="EMBL" id="KFG73695.1"/>
    </source>
</evidence>
<evidence type="ECO:0000313" key="3">
    <source>
        <dbReference type="Proteomes" id="UP000029095"/>
    </source>
</evidence>
<dbReference type="STRING" id="1915400.FM21_23160"/>
<comment type="caution">
    <text evidence="2">The sequence shown here is derived from an EMBL/GenBank/DDBJ whole genome shotgun (WGS) entry which is preliminary data.</text>
</comment>
<gene>
    <name evidence="2" type="ORF">FM21_23160</name>
</gene>
<accession>A0A086MXS7</accession>
<name>A0A086MXS7_9ACTN</name>
<dbReference type="HOGENOM" id="CLU_2132168_0_0_11"/>
<evidence type="ECO:0000256" key="1">
    <source>
        <dbReference type="SAM" id="MobiDB-lite"/>
    </source>
</evidence>
<protein>
    <submittedName>
        <fullName evidence="2">Uncharacterized protein</fullName>
    </submittedName>
</protein>
<dbReference type="Proteomes" id="UP000029095">
    <property type="component" value="Unassembled WGS sequence"/>
</dbReference>
<proteinExistence type="predicted"/>
<sequence length="113" mass="12144">MAGQSAGGSRMTWMCEHDTAAETDTFGSRESAMLGTERRRGRASRPGRRQERSSRHGSTPARKKGPDKPLPSSEPELRAVFDKLTEKFGTVTVTVDQPASLGALPLTSARDAG</sequence>
<feature type="region of interest" description="Disordered" evidence="1">
    <location>
        <begin position="1"/>
        <end position="76"/>
    </location>
</feature>
<dbReference type="AlphaFoldDB" id="A0A086MXS7"/>
<dbReference type="EMBL" id="JNFQ01000002">
    <property type="protein sequence ID" value="KFG73695.1"/>
    <property type="molecule type" value="Genomic_DNA"/>
</dbReference>
<reference evidence="2 3" key="1">
    <citation type="submission" date="2014-05" db="EMBL/GenBank/DDBJ databases">
        <title>Complete genome sequence of the Streptomyces mutabilis TRM45540.</title>
        <authorList>
            <person name="Luo X."/>
            <person name="Zhang L."/>
        </authorList>
    </citation>
    <scope>NUCLEOTIDE SEQUENCE [LARGE SCALE GENOMIC DNA]</scope>
    <source>
        <strain evidence="2 3">TRM45540</strain>
    </source>
</reference>
<organism evidence="2 3">
    <name type="scientific">Streptomyces mutabilis</name>
    <dbReference type="NCBI Taxonomy" id="67332"/>
    <lineage>
        <taxon>Bacteria</taxon>
        <taxon>Bacillati</taxon>
        <taxon>Actinomycetota</taxon>
        <taxon>Actinomycetes</taxon>
        <taxon>Kitasatosporales</taxon>
        <taxon>Streptomycetaceae</taxon>
        <taxon>Streptomyces</taxon>
    </lineage>
</organism>